<evidence type="ECO:0000313" key="3">
    <source>
        <dbReference type="EMBL" id="KIK91151.1"/>
    </source>
</evidence>
<gene>
    <name evidence="3" type="ORF">PAXRUDRAFT_46187</name>
</gene>
<evidence type="ECO:0000259" key="2">
    <source>
        <dbReference type="PROSITE" id="PS50157"/>
    </source>
</evidence>
<dbReference type="OrthoDB" id="8922241at2759"/>
<dbReference type="PROSITE" id="PS50157">
    <property type="entry name" value="ZINC_FINGER_C2H2_2"/>
    <property type="match status" value="1"/>
</dbReference>
<accession>A0A0D0DSJ5</accession>
<feature type="non-terminal residue" evidence="3">
    <location>
        <position position="1"/>
    </location>
</feature>
<dbReference type="InterPro" id="IPR013083">
    <property type="entry name" value="Znf_RING/FYVE/PHD"/>
</dbReference>
<dbReference type="InParanoid" id="A0A0D0DSJ5"/>
<keyword evidence="1" id="KW-0863">Zinc-finger</keyword>
<dbReference type="InterPro" id="IPR013087">
    <property type="entry name" value="Znf_C2H2_type"/>
</dbReference>
<keyword evidence="4" id="KW-1185">Reference proteome</keyword>
<evidence type="ECO:0000256" key="1">
    <source>
        <dbReference type="PROSITE-ProRule" id="PRU00042"/>
    </source>
</evidence>
<keyword evidence="1" id="KW-0479">Metal-binding</keyword>
<reference evidence="4" key="2">
    <citation type="submission" date="2015-01" db="EMBL/GenBank/DDBJ databases">
        <title>Evolutionary Origins and Diversification of the Mycorrhizal Mutualists.</title>
        <authorList>
            <consortium name="DOE Joint Genome Institute"/>
            <consortium name="Mycorrhizal Genomics Consortium"/>
            <person name="Kohler A."/>
            <person name="Kuo A."/>
            <person name="Nagy L.G."/>
            <person name="Floudas D."/>
            <person name="Copeland A."/>
            <person name="Barry K.W."/>
            <person name="Cichocki N."/>
            <person name="Veneault-Fourrey C."/>
            <person name="LaButti K."/>
            <person name="Lindquist E.A."/>
            <person name="Lipzen A."/>
            <person name="Lundell T."/>
            <person name="Morin E."/>
            <person name="Murat C."/>
            <person name="Riley R."/>
            <person name="Ohm R."/>
            <person name="Sun H."/>
            <person name="Tunlid A."/>
            <person name="Henrissat B."/>
            <person name="Grigoriev I.V."/>
            <person name="Hibbett D.S."/>
            <person name="Martin F."/>
        </authorList>
    </citation>
    <scope>NUCLEOTIDE SEQUENCE [LARGE SCALE GENOMIC DNA]</scope>
    <source>
        <strain evidence="4">Ve08.2h10</strain>
    </source>
</reference>
<dbReference type="Gene3D" id="3.30.40.10">
    <property type="entry name" value="Zinc/RING finger domain, C3HC4 (zinc finger)"/>
    <property type="match status" value="1"/>
</dbReference>
<organism evidence="3 4">
    <name type="scientific">Paxillus rubicundulus Ve08.2h10</name>
    <dbReference type="NCBI Taxonomy" id="930991"/>
    <lineage>
        <taxon>Eukaryota</taxon>
        <taxon>Fungi</taxon>
        <taxon>Dikarya</taxon>
        <taxon>Basidiomycota</taxon>
        <taxon>Agaricomycotina</taxon>
        <taxon>Agaricomycetes</taxon>
        <taxon>Agaricomycetidae</taxon>
        <taxon>Boletales</taxon>
        <taxon>Paxilineae</taxon>
        <taxon>Paxillaceae</taxon>
        <taxon>Paxillus</taxon>
    </lineage>
</organism>
<keyword evidence="1" id="KW-0862">Zinc</keyword>
<name>A0A0D0DSJ5_9AGAM</name>
<feature type="non-terminal residue" evidence="3">
    <location>
        <position position="77"/>
    </location>
</feature>
<sequence length="77" mass="9046">APGKNREMAEHLRLYHHFTGHERDSVRCEWGNCTRMMQRMNIPRHVVSTHLLEVASCQFCGKQFSRPDVVARHERAC</sequence>
<dbReference type="Proteomes" id="UP000054538">
    <property type="component" value="Unassembled WGS sequence"/>
</dbReference>
<protein>
    <submittedName>
        <fullName evidence="3">Unplaced genomic scaffold scaffold_599, whole genome shotgun sequence</fullName>
    </submittedName>
</protein>
<dbReference type="STRING" id="930991.A0A0D0DSJ5"/>
<feature type="domain" description="C2H2-type" evidence="2">
    <location>
        <begin position="55"/>
        <end position="77"/>
    </location>
</feature>
<dbReference type="AlphaFoldDB" id="A0A0D0DSJ5"/>
<dbReference type="InterPro" id="IPR036236">
    <property type="entry name" value="Znf_C2H2_sf"/>
</dbReference>
<dbReference type="EMBL" id="KN825421">
    <property type="protein sequence ID" value="KIK91151.1"/>
    <property type="molecule type" value="Genomic_DNA"/>
</dbReference>
<dbReference type="SUPFAM" id="SSF57667">
    <property type="entry name" value="beta-beta-alpha zinc fingers"/>
    <property type="match status" value="1"/>
</dbReference>
<dbReference type="GO" id="GO:0008270">
    <property type="term" value="F:zinc ion binding"/>
    <property type="evidence" value="ECO:0007669"/>
    <property type="project" value="UniProtKB-KW"/>
</dbReference>
<proteinExistence type="predicted"/>
<dbReference type="HOGENOM" id="CLU_126337_2_1_1"/>
<evidence type="ECO:0000313" key="4">
    <source>
        <dbReference type="Proteomes" id="UP000054538"/>
    </source>
</evidence>
<reference evidence="3 4" key="1">
    <citation type="submission" date="2014-04" db="EMBL/GenBank/DDBJ databases">
        <authorList>
            <consortium name="DOE Joint Genome Institute"/>
            <person name="Kuo A."/>
            <person name="Kohler A."/>
            <person name="Jargeat P."/>
            <person name="Nagy L.G."/>
            <person name="Floudas D."/>
            <person name="Copeland A."/>
            <person name="Barry K.W."/>
            <person name="Cichocki N."/>
            <person name="Veneault-Fourrey C."/>
            <person name="LaButti K."/>
            <person name="Lindquist E.A."/>
            <person name="Lipzen A."/>
            <person name="Lundell T."/>
            <person name="Morin E."/>
            <person name="Murat C."/>
            <person name="Sun H."/>
            <person name="Tunlid A."/>
            <person name="Henrissat B."/>
            <person name="Grigoriev I.V."/>
            <person name="Hibbett D.S."/>
            <person name="Martin F."/>
            <person name="Nordberg H.P."/>
            <person name="Cantor M.N."/>
            <person name="Hua S.X."/>
        </authorList>
    </citation>
    <scope>NUCLEOTIDE SEQUENCE [LARGE SCALE GENOMIC DNA]</scope>
    <source>
        <strain evidence="3 4">Ve08.2h10</strain>
    </source>
</reference>